<reference evidence="1" key="1">
    <citation type="submission" date="2020-08" db="EMBL/GenBank/DDBJ databases">
        <title>Plant Genome Project.</title>
        <authorList>
            <person name="Zhang R.-G."/>
        </authorList>
    </citation>
    <scope>NUCLEOTIDE SEQUENCE</scope>
    <source>
        <strain evidence="1">WSP0</strain>
        <tissue evidence="1">Leaf</tissue>
    </source>
</reference>
<dbReference type="Gene3D" id="3.20.20.60">
    <property type="entry name" value="Phosphoenolpyruvate-binding domains"/>
    <property type="match status" value="1"/>
</dbReference>
<protein>
    <recommendedName>
        <fullName evidence="3">Isocitrate lyase</fullName>
    </recommendedName>
</protein>
<comment type="caution">
    <text evidence="1">The sequence shown here is derived from an EMBL/GenBank/DDBJ whole genome shotgun (WGS) entry which is preliminary data.</text>
</comment>
<keyword evidence="2" id="KW-1185">Reference proteome</keyword>
<dbReference type="AlphaFoldDB" id="A0AAV6IVJ7"/>
<dbReference type="GO" id="GO:0003824">
    <property type="term" value="F:catalytic activity"/>
    <property type="evidence" value="ECO:0007669"/>
    <property type="project" value="InterPro"/>
</dbReference>
<name>A0AAV6IVJ7_9ERIC</name>
<sequence>MKASVGTRDCSGISFIPTSNSNKDSTLFLPRTSVLRLHQSPTKNSDKTLIFTAKRASPPRTVVSASSSDGTAVEREPPAKQLRRILDSPGIHQGPACFDALSAKLVESAGFDFCFTTGFGISASRLGLPDTGLTSYGEMVDQGRHISQAVSIPMIGDGDNGYGNAMNVKRTVKGYIRAGFAGIILEDQVSPKACGHTQGRKVVSRDEAVMKMKAAVDARKESGSDIVIVARTDSRQAVSLEESIWRSRALADAGADVLFIDALASKEEMKTFCEVYPLIPKMANMLEGGGKTPILNPIELEDLGYKLVAYPLSLMGVSIRAMQDALTAIKGGRIPPPGSMPSFEEIKEILGFNTYYEEEKRYASRIPLQRGGYNLAILIYCNAVVSAKHNLRALYFGLSIFGYLPASSSFGIQQGDEEDTELRDQSPQEPVVEVITPDVYNSYGADGSRGPFSGIWSRTLRVKITGRDGFERLDVRIPAGFLEGITNIVPALVGVNIKALMDDAALEVGGKQLLDFNDTGGDRIQVFLE</sequence>
<accession>A0AAV6IVJ7</accession>
<dbReference type="PANTHER" id="PTHR42905">
    <property type="entry name" value="PHOSPHOENOLPYRUVATE CARBOXYLASE"/>
    <property type="match status" value="1"/>
</dbReference>
<gene>
    <name evidence="1" type="ORF">RHGRI_025777</name>
</gene>
<dbReference type="SUPFAM" id="SSF51621">
    <property type="entry name" value="Phosphoenolpyruvate/pyruvate domain"/>
    <property type="match status" value="1"/>
</dbReference>
<dbReference type="InterPro" id="IPR040442">
    <property type="entry name" value="Pyrv_kinase-like_dom_sf"/>
</dbReference>
<dbReference type="PANTHER" id="PTHR42905:SF2">
    <property type="entry name" value="PHOSPHOENOLPYRUVATE CARBOXYLASE FAMILY PROTEIN"/>
    <property type="match status" value="1"/>
</dbReference>
<dbReference type="Pfam" id="PF13714">
    <property type="entry name" value="PEP_mutase"/>
    <property type="match status" value="1"/>
</dbReference>
<proteinExistence type="predicted"/>
<evidence type="ECO:0000313" key="2">
    <source>
        <dbReference type="Proteomes" id="UP000823749"/>
    </source>
</evidence>
<dbReference type="Proteomes" id="UP000823749">
    <property type="component" value="Chromosome 9"/>
</dbReference>
<organism evidence="1 2">
    <name type="scientific">Rhododendron griersonianum</name>
    <dbReference type="NCBI Taxonomy" id="479676"/>
    <lineage>
        <taxon>Eukaryota</taxon>
        <taxon>Viridiplantae</taxon>
        <taxon>Streptophyta</taxon>
        <taxon>Embryophyta</taxon>
        <taxon>Tracheophyta</taxon>
        <taxon>Spermatophyta</taxon>
        <taxon>Magnoliopsida</taxon>
        <taxon>eudicotyledons</taxon>
        <taxon>Gunneridae</taxon>
        <taxon>Pentapetalae</taxon>
        <taxon>asterids</taxon>
        <taxon>Ericales</taxon>
        <taxon>Ericaceae</taxon>
        <taxon>Ericoideae</taxon>
        <taxon>Rhodoreae</taxon>
        <taxon>Rhododendron</taxon>
    </lineage>
</organism>
<dbReference type="EMBL" id="JACTNZ010000009">
    <property type="protein sequence ID" value="KAG5530945.1"/>
    <property type="molecule type" value="Genomic_DNA"/>
</dbReference>
<dbReference type="InterPro" id="IPR039556">
    <property type="entry name" value="ICL/PEPM"/>
</dbReference>
<evidence type="ECO:0000313" key="1">
    <source>
        <dbReference type="EMBL" id="KAG5530945.1"/>
    </source>
</evidence>
<dbReference type="CDD" id="cd00377">
    <property type="entry name" value="ICL_PEPM"/>
    <property type="match status" value="1"/>
</dbReference>
<evidence type="ECO:0008006" key="3">
    <source>
        <dbReference type="Google" id="ProtNLM"/>
    </source>
</evidence>
<dbReference type="InterPro" id="IPR015813">
    <property type="entry name" value="Pyrv/PenolPyrv_kinase-like_dom"/>
</dbReference>